<protein>
    <recommendedName>
        <fullName evidence="4">Small peptidoglycan-associated lipoprotein</fullName>
    </recommendedName>
</protein>
<proteinExistence type="predicted"/>
<evidence type="ECO:0008006" key="4">
    <source>
        <dbReference type="Google" id="ProtNLM"/>
    </source>
</evidence>
<accession>A0ABV8B1V5</accession>
<dbReference type="EMBL" id="JBHRZT010000052">
    <property type="protein sequence ID" value="MFC3884268.1"/>
    <property type="molecule type" value="Genomic_DNA"/>
</dbReference>
<comment type="caution">
    <text evidence="2">The sequence shown here is derived from an EMBL/GenBank/DDBJ whole genome shotgun (WGS) entry which is preliminary data.</text>
</comment>
<sequence>MKEVTWMALKLPAVLVISVMLLSGCSIIKQEGLKIQSSEKQVLLFSNEENIGAEERYYDALLDLRGKFPEELKNIRIVHQSSIRINNDLIELQSYPALIMIENNKILTKIEGSVPKQQIIEQLQRTLSVK</sequence>
<keyword evidence="1" id="KW-0472">Membrane</keyword>
<keyword evidence="1" id="KW-1133">Transmembrane helix</keyword>
<gene>
    <name evidence="2" type="ORF">ACFOU2_12500</name>
</gene>
<keyword evidence="1" id="KW-0812">Transmembrane</keyword>
<evidence type="ECO:0000313" key="2">
    <source>
        <dbReference type="EMBL" id="MFC3884268.1"/>
    </source>
</evidence>
<feature type="transmembrane region" description="Helical" evidence="1">
    <location>
        <begin position="6"/>
        <end position="28"/>
    </location>
</feature>
<reference evidence="3" key="1">
    <citation type="journal article" date="2019" name="Int. J. Syst. Evol. Microbiol.">
        <title>The Global Catalogue of Microorganisms (GCM) 10K type strain sequencing project: providing services to taxonomists for standard genome sequencing and annotation.</title>
        <authorList>
            <consortium name="The Broad Institute Genomics Platform"/>
            <consortium name="The Broad Institute Genome Sequencing Center for Infectious Disease"/>
            <person name="Wu L."/>
            <person name="Ma J."/>
        </authorList>
    </citation>
    <scope>NUCLEOTIDE SEQUENCE [LARGE SCALE GENOMIC DNA]</scope>
    <source>
        <strain evidence="3">CCUG 61889</strain>
    </source>
</reference>
<evidence type="ECO:0000256" key="1">
    <source>
        <dbReference type="SAM" id="Phobius"/>
    </source>
</evidence>
<organism evidence="2 3">
    <name type="scientific">Bacillus songklensis</name>
    <dbReference type="NCBI Taxonomy" id="1069116"/>
    <lineage>
        <taxon>Bacteria</taxon>
        <taxon>Bacillati</taxon>
        <taxon>Bacillota</taxon>
        <taxon>Bacilli</taxon>
        <taxon>Bacillales</taxon>
        <taxon>Bacillaceae</taxon>
        <taxon>Bacillus</taxon>
    </lineage>
</organism>
<keyword evidence="3" id="KW-1185">Reference proteome</keyword>
<name>A0ABV8B1V5_9BACI</name>
<evidence type="ECO:0000313" key="3">
    <source>
        <dbReference type="Proteomes" id="UP001595752"/>
    </source>
</evidence>
<dbReference type="PROSITE" id="PS51257">
    <property type="entry name" value="PROKAR_LIPOPROTEIN"/>
    <property type="match status" value="1"/>
</dbReference>
<dbReference type="Proteomes" id="UP001595752">
    <property type="component" value="Unassembled WGS sequence"/>
</dbReference>